<organism evidence="1 2">
    <name type="scientific">Paractinoplanes pyxinae</name>
    <dbReference type="NCBI Taxonomy" id="2997416"/>
    <lineage>
        <taxon>Bacteria</taxon>
        <taxon>Bacillati</taxon>
        <taxon>Actinomycetota</taxon>
        <taxon>Actinomycetes</taxon>
        <taxon>Micromonosporales</taxon>
        <taxon>Micromonosporaceae</taxon>
        <taxon>Paractinoplanes</taxon>
    </lineage>
</organism>
<sequence length="45" mass="4810">MSGGRAWATTLLAGKQAVTVCGGEWRQGLGHDAAGWEAGRDRLRR</sequence>
<dbReference type="EMBL" id="JAPNTZ010000003">
    <property type="protein sequence ID" value="MCY1138504.1"/>
    <property type="molecule type" value="Genomic_DNA"/>
</dbReference>
<reference evidence="1" key="1">
    <citation type="submission" date="2022-11" db="EMBL/GenBank/DDBJ databases">
        <authorList>
            <person name="Somphong A."/>
            <person name="Phongsopitanun W."/>
        </authorList>
    </citation>
    <scope>NUCLEOTIDE SEQUENCE</scope>
    <source>
        <strain evidence="1">Pm04-4</strain>
    </source>
</reference>
<gene>
    <name evidence="1" type="ORF">OWR29_10890</name>
</gene>
<keyword evidence="2" id="KW-1185">Reference proteome</keyword>
<dbReference type="RefSeq" id="WP_267562508.1">
    <property type="nucleotide sequence ID" value="NZ_JAPNTZ010000003.1"/>
</dbReference>
<name>A0ABT4AW94_9ACTN</name>
<accession>A0ABT4AW94</accession>
<proteinExistence type="predicted"/>
<evidence type="ECO:0000313" key="1">
    <source>
        <dbReference type="EMBL" id="MCY1138504.1"/>
    </source>
</evidence>
<protein>
    <submittedName>
        <fullName evidence="1">Uncharacterized protein</fullName>
    </submittedName>
</protein>
<evidence type="ECO:0000313" key="2">
    <source>
        <dbReference type="Proteomes" id="UP001151002"/>
    </source>
</evidence>
<comment type="caution">
    <text evidence="1">The sequence shown here is derived from an EMBL/GenBank/DDBJ whole genome shotgun (WGS) entry which is preliminary data.</text>
</comment>
<dbReference type="Proteomes" id="UP001151002">
    <property type="component" value="Unassembled WGS sequence"/>
</dbReference>